<dbReference type="RefSeq" id="WP_002305667.1">
    <property type="nucleotide sequence ID" value="NZ_AP022341.1"/>
</dbReference>
<evidence type="ECO:0000313" key="6">
    <source>
        <dbReference type="EMBL" id="OOL80088.1"/>
    </source>
</evidence>
<dbReference type="PANTHER" id="PTHR43280:SF28">
    <property type="entry name" value="HTH-TYPE TRANSCRIPTIONAL ACTIVATOR RHAS"/>
    <property type="match status" value="1"/>
</dbReference>
<reference evidence="6 8" key="2">
    <citation type="submission" date="2017-02" db="EMBL/GenBank/DDBJ databases">
        <title>Clonality and virulence of isolates of VRE in Hematopoietic Stem Cell Transplanted (HSCT) patients.</title>
        <authorList>
            <person name="Marchi A.P."/>
            <person name="Martins R.C."/>
            <person name="Marie S.K."/>
            <person name="Levin A.S."/>
            <person name="Costa S.F."/>
        </authorList>
    </citation>
    <scope>NUCLEOTIDE SEQUENCE [LARGE SCALE GENOMIC DNA]</scope>
    <source>
        <strain evidence="6 8">LIM1759</strain>
    </source>
</reference>
<dbReference type="PANTHER" id="PTHR43280">
    <property type="entry name" value="ARAC-FAMILY TRANSCRIPTIONAL REGULATOR"/>
    <property type="match status" value="1"/>
</dbReference>
<proteinExistence type="predicted"/>
<dbReference type="Proteomes" id="UP000191171">
    <property type="component" value="Unassembled WGS sequence"/>
</dbReference>
<dbReference type="EMBL" id="LRHK01000001">
    <property type="protein sequence ID" value="KWX18639.1"/>
    <property type="molecule type" value="Genomic_DNA"/>
</dbReference>
<keyword evidence="3" id="KW-0804">Transcription</keyword>
<evidence type="ECO:0000259" key="4">
    <source>
        <dbReference type="PROSITE" id="PS01124"/>
    </source>
</evidence>
<dbReference type="SUPFAM" id="SSF51215">
    <property type="entry name" value="Regulatory protein AraC"/>
    <property type="match status" value="1"/>
</dbReference>
<dbReference type="InterPro" id="IPR003313">
    <property type="entry name" value="AraC-bd"/>
</dbReference>
<dbReference type="EMBL" id="MVGJ01000091">
    <property type="protein sequence ID" value="OOL80088.1"/>
    <property type="molecule type" value="Genomic_DNA"/>
</dbReference>
<protein>
    <submittedName>
        <fullName evidence="5">AraC family transcriptional regulator</fullName>
    </submittedName>
</protein>
<dbReference type="Pfam" id="PF12833">
    <property type="entry name" value="HTH_18"/>
    <property type="match status" value="1"/>
</dbReference>
<reference evidence="5 7" key="1">
    <citation type="submission" date="2016-01" db="EMBL/GenBank/DDBJ databases">
        <title>Molecular Mechanisms for transfer of large genomic segments between Enterococcus faecium strains.</title>
        <authorList>
            <person name="Garcia-Solache M.A."/>
            <person name="Lebreton F."/>
            <person name="Mclaughlin R.E."/>
            <person name="Whiteaker J.D."/>
            <person name="Gilmore M.S."/>
            <person name="Rice L.B."/>
        </authorList>
    </citation>
    <scope>NUCLEOTIDE SEQUENCE [LARGE SCALE GENOMIC DNA]</scope>
    <source>
        <strain evidence="5 7">D344RRF x C68</strain>
    </source>
</reference>
<evidence type="ECO:0000313" key="8">
    <source>
        <dbReference type="Proteomes" id="UP000191171"/>
    </source>
</evidence>
<sequence length="288" mass="33610">MEELFSNALKSVKSNRVLYTASFFARSSLLYLQEIGQLTALKAHTSRRTGLSSYLCFLVEVGSGTLEYKGQKYTLQVGDMVFIDCLKPYVHESSEDDLWTLRWCHFNGIGMTEVYKKYLERGGQPVFKTSKTDKYADLLRSLHMVAEGQEYVRDMKINVLLSELLMHLMEDSWNPDKVPNFSTKKMELQNIKQYLDDHYTEKITLDQLSAEFFINKQYLAKIFRETYGTTVVGYLNQKRITQAKHLLRFTNLSMEEIATKIGITDANYFSRTFFKVEGVRPSEFRKMW</sequence>
<dbReference type="SMART" id="SM00342">
    <property type="entry name" value="HTH_ARAC"/>
    <property type="match status" value="1"/>
</dbReference>
<dbReference type="AlphaFoldDB" id="A0A132P8J5"/>
<organism evidence="5 7">
    <name type="scientific">Enterococcus faecium</name>
    <name type="common">Streptococcus faecium</name>
    <dbReference type="NCBI Taxonomy" id="1352"/>
    <lineage>
        <taxon>Bacteria</taxon>
        <taxon>Bacillati</taxon>
        <taxon>Bacillota</taxon>
        <taxon>Bacilli</taxon>
        <taxon>Lactobacillales</taxon>
        <taxon>Enterococcaceae</taxon>
        <taxon>Enterococcus</taxon>
    </lineage>
</organism>
<keyword evidence="2" id="KW-0238">DNA-binding</keyword>
<comment type="caution">
    <text evidence="5">The sequence shown here is derived from an EMBL/GenBank/DDBJ whole genome shotgun (WGS) entry which is preliminary data.</text>
</comment>
<evidence type="ECO:0000313" key="5">
    <source>
        <dbReference type="EMBL" id="KWX18639.1"/>
    </source>
</evidence>
<dbReference type="InterPro" id="IPR009057">
    <property type="entry name" value="Homeodomain-like_sf"/>
</dbReference>
<accession>A0A132P8J5</accession>
<dbReference type="PROSITE" id="PS01124">
    <property type="entry name" value="HTH_ARAC_FAMILY_2"/>
    <property type="match status" value="1"/>
</dbReference>
<dbReference type="Gene3D" id="2.60.120.280">
    <property type="entry name" value="Regulatory protein AraC"/>
    <property type="match status" value="1"/>
</dbReference>
<dbReference type="GO" id="GO:0043565">
    <property type="term" value="F:sequence-specific DNA binding"/>
    <property type="evidence" value="ECO:0007669"/>
    <property type="project" value="InterPro"/>
</dbReference>
<dbReference type="SUPFAM" id="SSF46689">
    <property type="entry name" value="Homeodomain-like"/>
    <property type="match status" value="2"/>
</dbReference>
<keyword evidence="1" id="KW-0805">Transcription regulation</keyword>
<dbReference type="Proteomes" id="UP000070452">
    <property type="component" value="Unassembled WGS sequence"/>
</dbReference>
<evidence type="ECO:0000313" key="7">
    <source>
        <dbReference type="Proteomes" id="UP000070452"/>
    </source>
</evidence>
<feature type="domain" description="HTH araC/xylS-type" evidence="4">
    <location>
        <begin position="189"/>
        <end position="287"/>
    </location>
</feature>
<evidence type="ECO:0000256" key="3">
    <source>
        <dbReference type="ARBA" id="ARBA00023163"/>
    </source>
</evidence>
<dbReference type="PATRIC" id="fig|1352.770.peg.930"/>
<evidence type="ECO:0000256" key="1">
    <source>
        <dbReference type="ARBA" id="ARBA00023015"/>
    </source>
</evidence>
<dbReference type="InterPro" id="IPR037923">
    <property type="entry name" value="HTH-like"/>
</dbReference>
<dbReference type="GO" id="GO:0003700">
    <property type="term" value="F:DNA-binding transcription factor activity"/>
    <property type="evidence" value="ECO:0007669"/>
    <property type="project" value="InterPro"/>
</dbReference>
<dbReference type="Pfam" id="PF02311">
    <property type="entry name" value="AraC_binding"/>
    <property type="match status" value="1"/>
</dbReference>
<evidence type="ECO:0000256" key="2">
    <source>
        <dbReference type="ARBA" id="ARBA00023125"/>
    </source>
</evidence>
<dbReference type="InterPro" id="IPR018060">
    <property type="entry name" value="HTH_AraC"/>
</dbReference>
<dbReference type="Gene3D" id="1.10.10.60">
    <property type="entry name" value="Homeodomain-like"/>
    <property type="match status" value="2"/>
</dbReference>
<gene>
    <name evidence="5" type="ORF">AWT83_09230</name>
    <name evidence="6" type="ORF">B1P95_12895</name>
</gene>
<name>A0A132P8J5_ENTFC</name>